<gene>
    <name evidence="2" type="ORF">F1D05_31095</name>
</gene>
<evidence type="ECO:0000256" key="1">
    <source>
        <dbReference type="SAM" id="MobiDB-lite"/>
    </source>
</evidence>
<protein>
    <submittedName>
        <fullName evidence="2">Uncharacterized protein</fullName>
    </submittedName>
</protein>
<reference evidence="3" key="1">
    <citation type="submission" date="2019-09" db="EMBL/GenBank/DDBJ databases">
        <title>Antimicrobial potential of Antarctic Bacteria.</title>
        <authorList>
            <person name="Benaud N."/>
            <person name="Edwards R.J."/>
            <person name="Ferrari B.C."/>
        </authorList>
    </citation>
    <scope>NUCLEOTIDE SEQUENCE [LARGE SCALE GENOMIC DNA]</scope>
    <source>
        <strain evidence="3">SPB151</strain>
    </source>
</reference>
<sequence length="192" mass="23059">MLNGRRAGLRPLHHLATSRTASRNRITPRHRRFAHNRPLQPNPALHHRVTNKRPLRHALPSRNPLRHRLRFGRPLRCRRTLCRPQRCRRTFSRPLPYRPAFRHLPRYRAAYYRPRYSCRVDCPLHDRHTRWARLPIDHPLQVCCAFTRPLHHTQPVHSSLHHAQPIHGPLPHRRTNCCSRRRRLQAHGPLRN</sequence>
<dbReference type="KEGG" id="kqi:F1D05_31095"/>
<evidence type="ECO:0000313" key="2">
    <source>
        <dbReference type="EMBL" id="QNE21558.1"/>
    </source>
</evidence>
<feature type="region of interest" description="Disordered" evidence="1">
    <location>
        <begin position="1"/>
        <end position="22"/>
    </location>
</feature>
<dbReference type="Proteomes" id="UP000515563">
    <property type="component" value="Chromosome"/>
</dbReference>
<dbReference type="AlphaFoldDB" id="A0A7G6X5P3"/>
<organism evidence="2 3">
    <name type="scientific">Kribbella qitaiheensis</name>
    <dbReference type="NCBI Taxonomy" id="1544730"/>
    <lineage>
        <taxon>Bacteria</taxon>
        <taxon>Bacillati</taxon>
        <taxon>Actinomycetota</taxon>
        <taxon>Actinomycetes</taxon>
        <taxon>Propionibacteriales</taxon>
        <taxon>Kribbellaceae</taxon>
        <taxon>Kribbella</taxon>
    </lineage>
</organism>
<accession>A0A7G6X5P3</accession>
<dbReference type="EMBL" id="CP043661">
    <property type="protein sequence ID" value="QNE21558.1"/>
    <property type="molecule type" value="Genomic_DNA"/>
</dbReference>
<reference evidence="2 3" key="2">
    <citation type="journal article" date="2020" name="Microbiol. Resour. Announc.">
        <title>Antarctic desert soil bacteria exhibit high novel natural product potential, evaluated through long-read genome sequencing and comparative genomics.</title>
        <authorList>
            <person name="Benaud N."/>
            <person name="Edwards R.J."/>
            <person name="Amos T.G."/>
            <person name="D'Agostino P.M."/>
            <person name="Gutierrez-Chavez C."/>
            <person name="Montgomery K."/>
            <person name="Nicetic I."/>
            <person name="Ferrari B.C."/>
        </authorList>
    </citation>
    <scope>NUCLEOTIDE SEQUENCE [LARGE SCALE GENOMIC DNA]</scope>
    <source>
        <strain evidence="2 3">SPB151</strain>
    </source>
</reference>
<proteinExistence type="predicted"/>
<keyword evidence="3" id="KW-1185">Reference proteome</keyword>
<name>A0A7G6X5P3_9ACTN</name>
<evidence type="ECO:0000313" key="3">
    <source>
        <dbReference type="Proteomes" id="UP000515563"/>
    </source>
</evidence>